<evidence type="ECO:0000313" key="3">
    <source>
        <dbReference type="Proteomes" id="UP000237271"/>
    </source>
</evidence>
<feature type="non-terminal residue" evidence="2">
    <location>
        <position position="218"/>
    </location>
</feature>
<dbReference type="Proteomes" id="UP000237271">
    <property type="component" value="Unassembled WGS sequence"/>
</dbReference>
<comment type="caution">
    <text evidence="2">The sequence shown here is derived from an EMBL/GenBank/DDBJ whole genome shotgun (WGS) entry which is preliminary data.</text>
</comment>
<evidence type="ECO:0000313" key="2">
    <source>
        <dbReference type="EMBL" id="POM76931.1"/>
    </source>
</evidence>
<protein>
    <submittedName>
        <fullName evidence="2">Uncharacterized protein</fullName>
    </submittedName>
</protein>
<keyword evidence="1" id="KW-0175">Coiled coil</keyword>
<reference evidence="2 3" key="1">
    <citation type="journal article" date="2017" name="Genome Biol. Evol.">
        <title>Phytophthora megakarya and P. palmivora, closely related causal agents of cacao black pod rot, underwent increases in genome sizes and gene numbers by different mechanisms.</title>
        <authorList>
            <person name="Ali S.S."/>
            <person name="Shao J."/>
            <person name="Lary D.J."/>
            <person name="Kronmiller B."/>
            <person name="Shen D."/>
            <person name="Strem M.D."/>
            <person name="Amoako-Attah I."/>
            <person name="Akrofi A.Y."/>
            <person name="Begoude B.A."/>
            <person name="Ten Hoopen G.M."/>
            <person name="Coulibaly K."/>
            <person name="Kebe B.I."/>
            <person name="Melnick R.L."/>
            <person name="Guiltinan M.J."/>
            <person name="Tyler B.M."/>
            <person name="Meinhardt L.W."/>
            <person name="Bailey B.A."/>
        </authorList>
    </citation>
    <scope>NUCLEOTIDE SEQUENCE [LARGE SCALE GENOMIC DNA]</scope>
    <source>
        <strain evidence="3">sbr112.9</strain>
    </source>
</reference>
<feature type="coiled-coil region" evidence="1">
    <location>
        <begin position="65"/>
        <end position="214"/>
    </location>
</feature>
<organism evidence="2 3">
    <name type="scientific">Phytophthora palmivora</name>
    <dbReference type="NCBI Taxonomy" id="4796"/>
    <lineage>
        <taxon>Eukaryota</taxon>
        <taxon>Sar</taxon>
        <taxon>Stramenopiles</taxon>
        <taxon>Oomycota</taxon>
        <taxon>Peronosporomycetes</taxon>
        <taxon>Peronosporales</taxon>
        <taxon>Peronosporaceae</taxon>
        <taxon>Phytophthora</taxon>
    </lineage>
</organism>
<accession>A0A2P4YGJ5</accession>
<evidence type="ECO:0000256" key="1">
    <source>
        <dbReference type="SAM" id="Coils"/>
    </source>
</evidence>
<gene>
    <name evidence="2" type="ORF">PHPALM_5775</name>
</gene>
<name>A0A2P4YGJ5_9STRA</name>
<keyword evidence="3" id="KW-1185">Reference proteome</keyword>
<dbReference type="OrthoDB" id="309807at2759"/>
<dbReference type="EMBL" id="NCKW01003261">
    <property type="protein sequence ID" value="POM76931.1"/>
    <property type="molecule type" value="Genomic_DNA"/>
</dbReference>
<proteinExistence type="predicted"/>
<dbReference type="AlphaFoldDB" id="A0A2P4YGJ5"/>
<sequence length="218" mass="25583">MLRFKQAAQEAQKQLQEEFRQEKQDLNTKLYITESALMEETARGGEKSELIHKLVTETTESNLKIAEQQHQLAAQAEQIRLLKLEVLVHEDEEKKLNEHLDDARRNYEVANSERLNALSERYALDEEIRKLTTQLERVESEKTNYAKRMHETLFMNQALRANNDQLKQDIVVLGMEKSKVIAEKQGLQEQVEKAQEEIVRLQELKAQVDKELIENQRM</sequence>